<dbReference type="AlphaFoldDB" id="A0A8A4TWT1"/>
<proteinExistence type="predicted"/>
<dbReference type="KEGG" id="scor:J3U87_15260"/>
<dbReference type="InterPro" id="IPR033399">
    <property type="entry name" value="TP_0789-like"/>
</dbReference>
<dbReference type="EMBL" id="CP071793">
    <property type="protein sequence ID" value="QTD53807.1"/>
    <property type="molecule type" value="Genomic_DNA"/>
</dbReference>
<protein>
    <submittedName>
        <fullName evidence="3">Outer membrane lipoprotein-sorting protein</fullName>
    </submittedName>
</protein>
<dbReference type="RefSeq" id="WP_237383907.1">
    <property type="nucleotide sequence ID" value="NZ_CP071793.1"/>
</dbReference>
<keyword evidence="3" id="KW-0449">Lipoprotein</keyword>
<feature type="chain" id="PRO_5035149834" evidence="1">
    <location>
        <begin position="22"/>
        <end position="258"/>
    </location>
</feature>
<accession>A0A8A4TWT1</accession>
<reference evidence="3" key="1">
    <citation type="submission" date="2021-03" db="EMBL/GenBank/DDBJ databases">
        <title>Acanthopleuribacteraceae sp. M133.</title>
        <authorList>
            <person name="Wang G."/>
        </authorList>
    </citation>
    <scope>NUCLEOTIDE SEQUENCE</scope>
    <source>
        <strain evidence="3">M133</strain>
    </source>
</reference>
<dbReference type="Pfam" id="PF17131">
    <property type="entry name" value="LolA_like"/>
    <property type="match status" value="1"/>
</dbReference>
<sequence>MKIRYLAIVFLILLPCRDAFADPAKGLEVAIRVDAADSGWKDEEVQAKMTLVAANGRTVTRVLRTRNLEMTGDGDRSLVVFDRPRDVKGTVFLTHAHKKGNDDQWLFLPSLKRVKRISSSNRSGPFMGSEFAYEDISSEEVERYTYDYLGTERVAGLECHVYERVPVDLQSGYSRQVVYADTDHFRVLKIEYYDRKGSHQKTLTRTDYRKIEGFWRAGRWEMVNHLNKKKTIVDWHDWKFATGLTRRQFEKNALATYR</sequence>
<feature type="signal peptide" evidence="1">
    <location>
        <begin position="1"/>
        <end position="21"/>
    </location>
</feature>
<evidence type="ECO:0000313" key="4">
    <source>
        <dbReference type="Proteomes" id="UP000663929"/>
    </source>
</evidence>
<evidence type="ECO:0000313" key="3">
    <source>
        <dbReference type="EMBL" id="QTD53807.1"/>
    </source>
</evidence>
<keyword evidence="4" id="KW-1185">Reference proteome</keyword>
<dbReference type="Gene3D" id="2.50.20.10">
    <property type="entry name" value="Lipoprotein localisation LolA/LolB/LppX"/>
    <property type="match status" value="1"/>
</dbReference>
<organism evidence="3 4">
    <name type="scientific">Sulfidibacter corallicola</name>
    <dbReference type="NCBI Taxonomy" id="2818388"/>
    <lineage>
        <taxon>Bacteria</taxon>
        <taxon>Pseudomonadati</taxon>
        <taxon>Acidobacteriota</taxon>
        <taxon>Holophagae</taxon>
        <taxon>Acanthopleuribacterales</taxon>
        <taxon>Acanthopleuribacteraceae</taxon>
        <taxon>Sulfidibacter</taxon>
    </lineage>
</organism>
<dbReference type="Proteomes" id="UP000663929">
    <property type="component" value="Chromosome"/>
</dbReference>
<keyword evidence="1" id="KW-0732">Signal</keyword>
<evidence type="ECO:0000256" key="1">
    <source>
        <dbReference type="SAM" id="SignalP"/>
    </source>
</evidence>
<gene>
    <name evidence="3" type="ORF">J3U87_15260</name>
</gene>
<dbReference type="CDD" id="cd16329">
    <property type="entry name" value="LolA_like"/>
    <property type="match status" value="1"/>
</dbReference>
<evidence type="ECO:0000259" key="2">
    <source>
        <dbReference type="Pfam" id="PF17131"/>
    </source>
</evidence>
<name>A0A8A4TWT1_SULCO</name>
<feature type="domain" description="Uncharacterized protein TP-0789" evidence="2">
    <location>
        <begin position="75"/>
        <end position="255"/>
    </location>
</feature>